<protein>
    <recommendedName>
        <fullName evidence="5">Reverse transcriptase domain-containing protein</fullName>
    </recommendedName>
</protein>
<accession>A0A1L9UUQ9</accession>
<keyword evidence="4" id="KW-1185">Reference proteome</keyword>
<evidence type="ECO:0000313" key="3">
    <source>
        <dbReference type="EMBL" id="OJJ75350.1"/>
    </source>
</evidence>
<proteinExistence type="predicted"/>
<dbReference type="VEuPathDB" id="FungiDB:ASPBRDRAFT_40645"/>
<evidence type="ECO:0000256" key="1">
    <source>
        <dbReference type="SAM" id="Coils"/>
    </source>
</evidence>
<dbReference type="OMA" id="VRTWNSC"/>
<dbReference type="PANTHER" id="PTHR37015:SF1">
    <property type="entry name" value="REVERSE TRANSCRIPTASE DOMAIN-CONTAINING PROTEIN"/>
    <property type="match status" value="1"/>
</dbReference>
<reference evidence="4" key="1">
    <citation type="journal article" date="2017" name="Genome Biol.">
        <title>Comparative genomics reveals high biological diversity and specific adaptations in the industrially and medically important fungal genus Aspergillus.</title>
        <authorList>
            <person name="de Vries R.P."/>
            <person name="Riley R."/>
            <person name="Wiebenga A."/>
            <person name="Aguilar-Osorio G."/>
            <person name="Amillis S."/>
            <person name="Uchima C.A."/>
            <person name="Anderluh G."/>
            <person name="Asadollahi M."/>
            <person name="Askin M."/>
            <person name="Barry K."/>
            <person name="Battaglia E."/>
            <person name="Bayram O."/>
            <person name="Benocci T."/>
            <person name="Braus-Stromeyer S.A."/>
            <person name="Caldana C."/>
            <person name="Canovas D."/>
            <person name="Cerqueira G.C."/>
            <person name="Chen F."/>
            <person name="Chen W."/>
            <person name="Choi C."/>
            <person name="Clum A."/>
            <person name="Dos Santos R.A."/>
            <person name="Damasio A.R."/>
            <person name="Diallinas G."/>
            <person name="Emri T."/>
            <person name="Fekete E."/>
            <person name="Flipphi M."/>
            <person name="Freyberg S."/>
            <person name="Gallo A."/>
            <person name="Gournas C."/>
            <person name="Habgood R."/>
            <person name="Hainaut M."/>
            <person name="Harispe M.L."/>
            <person name="Henrissat B."/>
            <person name="Hilden K.S."/>
            <person name="Hope R."/>
            <person name="Hossain A."/>
            <person name="Karabika E."/>
            <person name="Karaffa L."/>
            <person name="Karanyi Z."/>
            <person name="Krasevec N."/>
            <person name="Kuo A."/>
            <person name="Kusch H."/>
            <person name="LaButti K."/>
            <person name="Lagendijk E.L."/>
            <person name="Lapidus A."/>
            <person name="Levasseur A."/>
            <person name="Lindquist E."/>
            <person name="Lipzen A."/>
            <person name="Logrieco A.F."/>
            <person name="MacCabe A."/>
            <person name="Maekelae M.R."/>
            <person name="Malavazi I."/>
            <person name="Melin P."/>
            <person name="Meyer V."/>
            <person name="Mielnichuk N."/>
            <person name="Miskei M."/>
            <person name="Molnar A.P."/>
            <person name="Mule G."/>
            <person name="Ngan C.Y."/>
            <person name="Orejas M."/>
            <person name="Orosz E."/>
            <person name="Ouedraogo J.P."/>
            <person name="Overkamp K.M."/>
            <person name="Park H.-S."/>
            <person name="Perrone G."/>
            <person name="Piumi F."/>
            <person name="Punt P.J."/>
            <person name="Ram A.F."/>
            <person name="Ramon A."/>
            <person name="Rauscher S."/>
            <person name="Record E."/>
            <person name="Riano-Pachon D.M."/>
            <person name="Robert V."/>
            <person name="Roehrig J."/>
            <person name="Ruller R."/>
            <person name="Salamov A."/>
            <person name="Salih N.S."/>
            <person name="Samson R.A."/>
            <person name="Sandor E."/>
            <person name="Sanguinetti M."/>
            <person name="Schuetze T."/>
            <person name="Sepcic K."/>
            <person name="Shelest E."/>
            <person name="Sherlock G."/>
            <person name="Sophianopoulou V."/>
            <person name="Squina F.M."/>
            <person name="Sun H."/>
            <person name="Susca A."/>
            <person name="Todd R.B."/>
            <person name="Tsang A."/>
            <person name="Unkles S.E."/>
            <person name="van de Wiele N."/>
            <person name="van Rossen-Uffink D."/>
            <person name="Oliveira J.V."/>
            <person name="Vesth T.C."/>
            <person name="Visser J."/>
            <person name="Yu J.-H."/>
            <person name="Zhou M."/>
            <person name="Andersen M.R."/>
            <person name="Archer D.B."/>
            <person name="Baker S.E."/>
            <person name="Benoit I."/>
            <person name="Brakhage A.A."/>
            <person name="Braus G.H."/>
            <person name="Fischer R."/>
            <person name="Frisvad J.C."/>
            <person name="Goldman G.H."/>
            <person name="Houbraken J."/>
            <person name="Oakley B."/>
            <person name="Pocsi I."/>
            <person name="Scazzocchio C."/>
            <person name="Seiboth B."/>
            <person name="vanKuyk P.A."/>
            <person name="Wortman J."/>
            <person name="Dyer P.S."/>
            <person name="Grigoriev I.V."/>
        </authorList>
    </citation>
    <scope>NUCLEOTIDE SEQUENCE [LARGE SCALE GENOMIC DNA]</scope>
    <source>
        <strain evidence="4">CBS 101740 / IMI 381727 / IBT 21946</strain>
    </source>
</reference>
<gene>
    <name evidence="3" type="ORF">ASPBRDRAFT_40645</name>
</gene>
<dbReference type="RefSeq" id="XP_067482597.1">
    <property type="nucleotide sequence ID" value="XM_067624401.1"/>
</dbReference>
<dbReference type="OrthoDB" id="74545at2759"/>
<dbReference type="Proteomes" id="UP000184499">
    <property type="component" value="Unassembled WGS sequence"/>
</dbReference>
<evidence type="ECO:0000256" key="2">
    <source>
        <dbReference type="SAM" id="MobiDB-lite"/>
    </source>
</evidence>
<feature type="coiled-coil region" evidence="1">
    <location>
        <begin position="13"/>
        <end position="40"/>
    </location>
</feature>
<name>A0A1L9UUQ9_ASPBC</name>
<dbReference type="AlphaFoldDB" id="A0A1L9UUQ9"/>
<sequence length="888" mass="103151">MAPAVSALSQTLQSLTQSKIRELEKRRKRYEARKAAILKAANSTQDPRRRLKYLLNGAKELYPSASTDPTMTNIERWVHQSSYDSSIPLPMLHEFETQLLRKLNIQSRKLDLADVYSRLLTEWVDPPVAAQDESQMAVDDDYMVVDERQKQRLQQLCDQFDASVFKPLDTNELQIRAFLDDLFPDEESMNALGNLRRKIKDYTTSFWKEKEPFTSQSVEYCVRGLLNEDLLSEEKRKIMESFLKTPVALTEIADVLNMRYSDLENWAWHAGENGIPVVPRQQANGKYRIWMDEDLLQLIFLQYIGTRHCNTLRQLLSTFVQQDSVWNWKPERQMTARDRLRRKYYLGVDTIYSTAEDLRFTEYLETYFLSQLPKSEKTLSEKGNTYDSDNEDAGTHSTRQEGKNFRQQLLRKIATEALVRRQLHGAAVVVQSDMKWYATCLPHSTIVFIMKYIGFPQRWIDFYHRYLEAPLNMDSSYEGREPVGPRIRKRGIPFSHAAEKLLGEMILFFMDLAVNRETGLLLYRLHDDLWLCGEPAKCVRAWEVMGQFAKVTGLEFNYSKTGSAYLAASRDPRIAAQLPKGSVTFGFLKLDADTETWVIDETLVDAHVQQLKQQLDRCDSVISWVRTWNSCIGRFFKNTFGQPAFCFGEPHVRAILTTYKKIQDTILDSSVTGSASIPEHLRAMITRRFGEVEIPDAFFFFPEELGGLGLRNPFTSMLLVDGIMRHPPLARIKEFLDEEKNLYAQRKKAFEDLSDQRRRKMLQTCVSNADLEGDLVTEREAHTFMSFEEFSRFRESESIELRRMYMELMCVPTMRSIRETQELESALREALTQKQISNLDSEVMWNLQLYAGEVLDRLGGIRLVDQKFLPVGVLGMVKETRVKWQMVL</sequence>
<dbReference type="EMBL" id="KV878681">
    <property type="protein sequence ID" value="OJJ75350.1"/>
    <property type="molecule type" value="Genomic_DNA"/>
</dbReference>
<dbReference type="PANTHER" id="PTHR37015">
    <property type="entry name" value="REVERSE TRANSCRIPTASE DOMAIN-CONTAINING PROTEIN"/>
    <property type="match status" value="1"/>
</dbReference>
<dbReference type="GeneID" id="93576889"/>
<organism evidence="3 4">
    <name type="scientific">Aspergillus brasiliensis (strain CBS 101740 / IMI 381727 / IBT 21946)</name>
    <dbReference type="NCBI Taxonomy" id="767769"/>
    <lineage>
        <taxon>Eukaryota</taxon>
        <taxon>Fungi</taxon>
        <taxon>Dikarya</taxon>
        <taxon>Ascomycota</taxon>
        <taxon>Pezizomycotina</taxon>
        <taxon>Eurotiomycetes</taxon>
        <taxon>Eurotiomycetidae</taxon>
        <taxon>Eurotiales</taxon>
        <taxon>Aspergillaceae</taxon>
        <taxon>Aspergillus</taxon>
        <taxon>Aspergillus subgen. Circumdati</taxon>
    </lineage>
</organism>
<dbReference type="STRING" id="767769.A0A1L9UUQ9"/>
<keyword evidence="1" id="KW-0175">Coiled coil</keyword>
<feature type="region of interest" description="Disordered" evidence="2">
    <location>
        <begin position="379"/>
        <end position="402"/>
    </location>
</feature>
<evidence type="ECO:0000313" key="4">
    <source>
        <dbReference type="Proteomes" id="UP000184499"/>
    </source>
</evidence>
<evidence type="ECO:0008006" key="5">
    <source>
        <dbReference type="Google" id="ProtNLM"/>
    </source>
</evidence>